<dbReference type="EMBL" id="JBBMFA010000062">
    <property type="protein sequence ID" value="MEQ2519643.1"/>
    <property type="molecule type" value="Genomic_DNA"/>
</dbReference>
<accession>A0ABV1GDS6</accession>
<dbReference type="InterPro" id="IPR000524">
    <property type="entry name" value="Tscrpt_reg_HTH_GntR"/>
</dbReference>
<dbReference type="Gene3D" id="1.10.10.10">
    <property type="entry name" value="Winged helix-like DNA-binding domain superfamily/Winged helix DNA-binding domain"/>
    <property type="match status" value="1"/>
</dbReference>
<sequence length="241" mass="27523">MAGITEPRTPIYLQLREIIRTKIEEGEYLLGTAIPSENDLAEQYEINRLTVRSAVDALVHEGLLKRVQGKGVYVLGPKIKRDLDRLNGFTQTILEKNVEPSTRVLTKVLRKAGRKYGLLFGIDPEDEIYYVKRLCYAGGEALSLEEIFIPQNIVPKLEGIDLSIFSLYEVYNFYGVHLARARQTLDLAQLEQKDARMLGTDADQAVLLFECTSYDENDRVIEFSRNYTRGDKCSFSVRFQT</sequence>
<dbReference type="PANTHER" id="PTHR44846">
    <property type="entry name" value="MANNOSYL-D-GLYCERATE TRANSPORT/METABOLISM SYSTEM REPRESSOR MNGR-RELATED"/>
    <property type="match status" value="1"/>
</dbReference>
<proteinExistence type="predicted"/>
<name>A0ABV1GDS6_9FIRM</name>
<reference evidence="5 6" key="1">
    <citation type="submission" date="2024-03" db="EMBL/GenBank/DDBJ databases">
        <title>Human intestinal bacterial collection.</title>
        <authorList>
            <person name="Pauvert C."/>
            <person name="Hitch T.C.A."/>
            <person name="Clavel T."/>
        </authorList>
    </citation>
    <scope>NUCLEOTIDE SEQUENCE [LARGE SCALE GENOMIC DNA]</scope>
    <source>
        <strain evidence="5 6">CLA-JM-H11</strain>
    </source>
</reference>
<evidence type="ECO:0000259" key="4">
    <source>
        <dbReference type="PROSITE" id="PS50949"/>
    </source>
</evidence>
<evidence type="ECO:0000256" key="3">
    <source>
        <dbReference type="ARBA" id="ARBA00023163"/>
    </source>
</evidence>
<comment type="caution">
    <text evidence="5">The sequence shown here is derived from an EMBL/GenBank/DDBJ whole genome shotgun (WGS) entry which is preliminary data.</text>
</comment>
<dbReference type="PROSITE" id="PS50949">
    <property type="entry name" value="HTH_GNTR"/>
    <property type="match status" value="1"/>
</dbReference>
<dbReference type="InterPro" id="IPR028978">
    <property type="entry name" value="Chorismate_lyase_/UTRA_dom_sf"/>
</dbReference>
<evidence type="ECO:0000313" key="5">
    <source>
        <dbReference type="EMBL" id="MEQ2519643.1"/>
    </source>
</evidence>
<dbReference type="InterPro" id="IPR050679">
    <property type="entry name" value="Bact_HTH_transcr_reg"/>
</dbReference>
<dbReference type="InterPro" id="IPR011663">
    <property type="entry name" value="UTRA"/>
</dbReference>
<keyword evidence="3" id="KW-0804">Transcription</keyword>
<evidence type="ECO:0000313" key="6">
    <source>
        <dbReference type="Proteomes" id="UP001477672"/>
    </source>
</evidence>
<feature type="domain" description="HTH gntR-type" evidence="4">
    <location>
        <begin position="9"/>
        <end position="77"/>
    </location>
</feature>
<dbReference type="SUPFAM" id="SSF46785">
    <property type="entry name" value="Winged helix' DNA-binding domain"/>
    <property type="match status" value="1"/>
</dbReference>
<protein>
    <submittedName>
        <fullName evidence="5">GntR family transcriptional regulator</fullName>
    </submittedName>
</protein>
<dbReference type="SMART" id="SM00866">
    <property type="entry name" value="UTRA"/>
    <property type="match status" value="1"/>
</dbReference>
<dbReference type="SMART" id="SM00345">
    <property type="entry name" value="HTH_GNTR"/>
    <property type="match status" value="1"/>
</dbReference>
<keyword evidence="6" id="KW-1185">Reference proteome</keyword>
<gene>
    <name evidence="5" type="ORF">WMO24_04250</name>
</gene>
<dbReference type="InterPro" id="IPR036390">
    <property type="entry name" value="WH_DNA-bd_sf"/>
</dbReference>
<dbReference type="Pfam" id="PF00392">
    <property type="entry name" value="GntR"/>
    <property type="match status" value="1"/>
</dbReference>
<dbReference type="Pfam" id="PF07702">
    <property type="entry name" value="UTRA"/>
    <property type="match status" value="1"/>
</dbReference>
<keyword evidence="2" id="KW-0238">DNA-binding</keyword>
<evidence type="ECO:0000256" key="1">
    <source>
        <dbReference type="ARBA" id="ARBA00023015"/>
    </source>
</evidence>
<dbReference type="PANTHER" id="PTHR44846:SF1">
    <property type="entry name" value="MANNOSYL-D-GLYCERATE TRANSPORT_METABOLISM SYSTEM REPRESSOR MNGR-RELATED"/>
    <property type="match status" value="1"/>
</dbReference>
<organism evidence="5 6">
    <name type="scientific">Ruthenibacterium intestinale</name>
    <dbReference type="NCBI Taxonomy" id="3133163"/>
    <lineage>
        <taxon>Bacteria</taxon>
        <taxon>Bacillati</taxon>
        <taxon>Bacillota</taxon>
        <taxon>Clostridia</taxon>
        <taxon>Eubacteriales</taxon>
        <taxon>Oscillospiraceae</taxon>
        <taxon>Ruthenibacterium</taxon>
    </lineage>
</organism>
<dbReference type="RefSeq" id="WP_349215077.1">
    <property type="nucleotide sequence ID" value="NZ_JBBMFA010000062.1"/>
</dbReference>
<dbReference type="SUPFAM" id="SSF64288">
    <property type="entry name" value="Chorismate lyase-like"/>
    <property type="match status" value="1"/>
</dbReference>
<evidence type="ECO:0000256" key="2">
    <source>
        <dbReference type="ARBA" id="ARBA00023125"/>
    </source>
</evidence>
<dbReference type="Gene3D" id="3.40.1410.10">
    <property type="entry name" value="Chorismate lyase-like"/>
    <property type="match status" value="1"/>
</dbReference>
<dbReference type="PRINTS" id="PR00035">
    <property type="entry name" value="HTHGNTR"/>
</dbReference>
<dbReference type="InterPro" id="IPR036388">
    <property type="entry name" value="WH-like_DNA-bd_sf"/>
</dbReference>
<dbReference type="CDD" id="cd07377">
    <property type="entry name" value="WHTH_GntR"/>
    <property type="match status" value="1"/>
</dbReference>
<dbReference type="Proteomes" id="UP001477672">
    <property type="component" value="Unassembled WGS sequence"/>
</dbReference>
<keyword evidence="1" id="KW-0805">Transcription regulation</keyword>